<dbReference type="Gene3D" id="2.30.110.10">
    <property type="entry name" value="Electron Transport, Fmn-binding Protein, Chain A"/>
    <property type="match status" value="1"/>
</dbReference>
<protein>
    <recommendedName>
        <fullName evidence="4">Flavin-nucleotide-binding protein</fullName>
    </recommendedName>
</protein>
<reference evidence="2 3" key="1">
    <citation type="journal article" date="2013" name="Curr. Biol.">
        <title>The Genome of the Foraminiferan Reticulomyxa filosa.</title>
        <authorList>
            <person name="Glockner G."/>
            <person name="Hulsmann N."/>
            <person name="Schleicher M."/>
            <person name="Noegel A.A."/>
            <person name="Eichinger L."/>
            <person name="Gallinger C."/>
            <person name="Pawlowski J."/>
            <person name="Sierra R."/>
            <person name="Euteneuer U."/>
            <person name="Pillet L."/>
            <person name="Moustafa A."/>
            <person name="Platzer M."/>
            <person name="Groth M."/>
            <person name="Szafranski K."/>
            <person name="Schliwa M."/>
        </authorList>
    </citation>
    <scope>NUCLEOTIDE SEQUENCE [LARGE SCALE GENOMIC DNA]</scope>
</reference>
<dbReference type="OrthoDB" id="444432at2759"/>
<dbReference type="EMBL" id="ASPP01023392">
    <property type="protein sequence ID" value="ETO10561.1"/>
    <property type="molecule type" value="Genomic_DNA"/>
</dbReference>
<keyword evidence="1" id="KW-0812">Transmembrane</keyword>
<keyword evidence="1" id="KW-0472">Membrane</keyword>
<evidence type="ECO:0000313" key="2">
    <source>
        <dbReference type="EMBL" id="ETO10561.1"/>
    </source>
</evidence>
<accession>X6MA66</accession>
<proteinExistence type="predicted"/>
<dbReference type="Pfam" id="PF12900">
    <property type="entry name" value="Pyridox_ox_2"/>
    <property type="match status" value="1"/>
</dbReference>
<organism evidence="2 3">
    <name type="scientific">Reticulomyxa filosa</name>
    <dbReference type="NCBI Taxonomy" id="46433"/>
    <lineage>
        <taxon>Eukaryota</taxon>
        <taxon>Sar</taxon>
        <taxon>Rhizaria</taxon>
        <taxon>Retaria</taxon>
        <taxon>Foraminifera</taxon>
        <taxon>Monothalamids</taxon>
        <taxon>Reticulomyxidae</taxon>
        <taxon>Reticulomyxa</taxon>
    </lineage>
</organism>
<dbReference type="InterPro" id="IPR024747">
    <property type="entry name" value="Pyridox_Oxase-rel"/>
</dbReference>
<feature type="transmembrane region" description="Helical" evidence="1">
    <location>
        <begin position="256"/>
        <end position="276"/>
    </location>
</feature>
<dbReference type="PANTHER" id="PTHR34071:SF2">
    <property type="entry name" value="FLAVIN-NUCLEOTIDE-BINDING PROTEIN"/>
    <property type="match status" value="1"/>
</dbReference>
<gene>
    <name evidence="2" type="ORF">RFI_26816</name>
</gene>
<keyword evidence="3" id="KW-1185">Reference proteome</keyword>
<keyword evidence="1" id="KW-1133">Transmembrane helix</keyword>
<dbReference type="PANTHER" id="PTHR34071">
    <property type="entry name" value="5-NITROIMIDAZOLE ANTIBIOTICS RESISTANCE PROTEIN, NIMA-FAMILY-RELATED PROTEIN-RELATED"/>
    <property type="match status" value="1"/>
</dbReference>
<evidence type="ECO:0000313" key="3">
    <source>
        <dbReference type="Proteomes" id="UP000023152"/>
    </source>
</evidence>
<dbReference type="SUPFAM" id="SSF50475">
    <property type="entry name" value="FMN-binding split barrel"/>
    <property type="match status" value="1"/>
</dbReference>
<name>X6MA66_RETFI</name>
<dbReference type="AlphaFoldDB" id="X6MA66"/>
<dbReference type="Proteomes" id="UP000023152">
    <property type="component" value="Unassembled WGS sequence"/>
</dbReference>
<evidence type="ECO:0000256" key="1">
    <source>
        <dbReference type="SAM" id="Phobius"/>
    </source>
</evidence>
<comment type="caution">
    <text evidence="2">The sequence shown here is derived from an EMBL/GenBank/DDBJ whole genome shotgun (WGS) entry which is preliminary data.</text>
</comment>
<sequence>MSEDINEKTEEESFEKNELTKLRRLPSRGLFERKQVYEIIDAARYCHVGYLLPPHDTLREEREGREKIVDMKYEFEPHVMPLTFGRVKDVLYLKCDKQRLQYGIPLCMTFDILDGLVLAKSAFHHSMNYRSVVAFGIGEVIDKNPSSRLKALQAIHDHQLPLSGSTSVIEDIDGDVQLIKVKLQHASGKVLDLDLPIWSGIVDCHYTLGRPIFSNQNQIHNHNETSLTQFVTQNNEVVHLRMKGLKPNNNMPSVHWTFFCWFVVFLILFAGVYQFFPI</sequence>
<dbReference type="InterPro" id="IPR012349">
    <property type="entry name" value="Split_barrel_FMN-bd"/>
</dbReference>
<evidence type="ECO:0008006" key="4">
    <source>
        <dbReference type="Google" id="ProtNLM"/>
    </source>
</evidence>